<reference evidence="3" key="1">
    <citation type="journal article" date="2017" name="Environ. Microbiol. Rep.">
        <title>Genetic Diversity of Marine Anaerobic Ammonium-Oxidizing Bacteria as Revealed by Genomic and Proteomic Analyses of 'Candidatus Scalindua japonica'.</title>
        <authorList>
            <person name="Oshiki M."/>
            <person name="Mizuto K."/>
            <person name="Kimura Z."/>
            <person name="Kindaichi T."/>
            <person name="Satoh H."/>
            <person name="Okabe S."/>
        </authorList>
    </citation>
    <scope>NUCLEOTIDE SEQUENCE [LARGE SCALE GENOMIC DNA]</scope>
    <source>
        <strain evidence="3">husup-a2</strain>
    </source>
</reference>
<proteinExistence type="predicted"/>
<name>A0A286TU89_9BACT</name>
<evidence type="ECO:0000313" key="3">
    <source>
        <dbReference type="Proteomes" id="UP000218542"/>
    </source>
</evidence>
<sequence>MPAAIITEQQFPTLERVASIRWGNGGLGENATDWIHLFAKTIFLFIIVPRCFLSVIAFIRERHLRTHFPIQYDKDSYFTKLFISKPGQRELMHIIPYSIELTDQQKDVLRSLFAQVLGWKAQVEFHRTISYGREDQFCREFTFSAKDPVESLAILFSLSSTPETEIHNAFISTLFKMVTDNNMVVQILIVVDESDFKTRFSRQKGAEEKLESRRELWRRTITSKNVKPVFVNLHNPDTNEWQNAINLT</sequence>
<feature type="transmembrane region" description="Helical" evidence="1">
    <location>
        <begin position="37"/>
        <end position="59"/>
    </location>
</feature>
<gene>
    <name evidence="2" type="ORF">SCALIN_C03_0105</name>
</gene>
<organism evidence="2 3">
    <name type="scientific">Candidatus Scalindua japonica</name>
    <dbReference type="NCBI Taxonomy" id="1284222"/>
    <lineage>
        <taxon>Bacteria</taxon>
        <taxon>Pseudomonadati</taxon>
        <taxon>Planctomycetota</taxon>
        <taxon>Candidatus Brocadiia</taxon>
        <taxon>Candidatus Brocadiales</taxon>
        <taxon>Candidatus Scalinduaceae</taxon>
        <taxon>Candidatus Scalindua</taxon>
    </lineage>
</organism>
<keyword evidence="1" id="KW-0812">Transmembrane</keyword>
<keyword evidence="3" id="KW-1185">Reference proteome</keyword>
<dbReference type="AlphaFoldDB" id="A0A286TU89"/>
<accession>A0A286TU89</accession>
<dbReference type="Proteomes" id="UP000218542">
    <property type="component" value="Unassembled WGS sequence"/>
</dbReference>
<protein>
    <submittedName>
        <fullName evidence="2">Dehydrogenase</fullName>
    </submittedName>
</protein>
<keyword evidence="1" id="KW-0472">Membrane</keyword>
<dbReference type="EMBL" id="BAOS01000003">
    <property type="protein sequence ID" value="GAX59448.1"/>
    <property type="molecule type" value="Genomic_DNA"/>
</dbReference>
<evidence type="ECO:0000313" key="2">
    <source>
        <dbReference type="EMBL" id="GAX59448.1"/>
    </source>
</evidence>
<evidence type="ECO:0000256" key="1">
    <source>
        <dbReference type="SAM" id="Phobius"/>
    </source>
</evidence>
<keyword evidence="1" id="KW-1133">Transmembrane helix</keyword>
<comment type="caution">
    <text evidence="2">The sequence shown here is derived from an EMBL/GenBank/DDBJ whole genome shotgun (WGS) entry which is preliminary data.</text>
</comment>